<comment type="caution">
    <text evidence="17">The sequence shown here is derived from an EMBL/GenBank/DDBJ whole genome shotgun (WGS) entry which is preliminary data.</text>
</comment>
<evidence type="ECO:0000256" key="6">
    <source>
        <dbReference type="ARBA" id="ARBA00022737"/>
    </source>
</evidence>
<feature type="binding site" evidence="13">
    <location>
        <position position="188"/>
    </location>
    <ligand>
        <name>Zn(2+)</name>
        <dbReference type="ChEBI" id="CHEBI:29105"/>
        <label>2</label>
    </ligand>
</feature>
<comment type="subcellular location">
    <subcellularLocation>
        <location evidence="1 13">Cytoplasm</location>
    </subcellularLocation>
</comment>
<dbReference type="SUPFAM" id="SSF49493">
    <property type="entry name" value="HSP40/DnaJ peptide-binding domain"/>
    <property type="match status" value="2"/>
</dbReference>
<dbReference type="PROSITE" id="PS51188">
    <property type="entry name" value="ZF_CR"/>
    <property type="match status" value="1"/>
</dbReference>
<dbReference type="CDD" id="cd06257">
    <property type="entry name" value="DnaJ"/>
    <property type="match status" value="1"/>
</dbReference>
<comment type="function">
    <text evidence="13">Participates actively in the response to hyperosmotic and heat shock by preventing the aggregation of stress-denatured proteins and by disaggregating proteins, also in an autonomous, DnaK-independent fashion. Unfolded proteins bind initially to DnaJ; upon interaction with the DnaJ-bound protein, DnaK hydrolyzes its bound ATP, resulting in the formation of a stable complex. GrpE releases ADP from DnaK; ATP binding to DnaK triggers the release of the substrate protein, thus completing the reaction cycle. Several rounds of ATP-dependent interactions between DnaJ, DnaK and GrpE are required for fully efficient folding. Also involved, together with DnaK and GrpE, in the DNA replication of plasmids through activation of initiation proteins.</text>
</comment>
<feature type="repeat" description="CXXCXGXG motif" evidence="13">
    <location>
        <begin position="202"/>
        <end position="209"/>
    </location>
</feature>
<dbReference type="InterPro" id="IPR036869">
    <property type="entry name" value="J_dom_sf"/>
</dbReference>
<evidence type="ECO:0000256" key="7">
    <source>
        <dbReference type="ARBA" id="ARBA00022771"/>
    </source>
</evidence>
<dbReference type="FunFam" id="1.10.287.110:FF:000031">
    <property type="entry name" value="Molecular chaperone DnaJ"/>
    <property type="match status" value="1"/>
</dbReference>
<dbReference type="GO" id="GO:0005737">
    <property type="term" value="C:cytoplasm"/>
    <property type="evidence" value="ECO:0007669"/>
    <property type="project" value="UniProtKB-SubCell"/>
</dbReference>
<feature type="zinc finger region" description="CR-type" evidence="14">
    <location>
        <begin position="136"/>
        <end position="214"/>
    </location>
</feature>
<dbReference type="InterPro" id="IPR012724">
    <property type="entry name" value="DnaJ"/>
</dbReference>
<feature type="binding site" evidence="13">
    <location>
        <position position="169"/>
    </location>
    <ligand>
        <name>Zn(2+)</name>
        <dbReference type="ChEBI" id="CHEBI:29105"/>
        <label>2</label>
    </ligand>
</feature>
<dbReference type="InterPro" id="IPR008971">
    <property type="entry name" value="HSP40/DnaJ_pept-bd"/>
</dbReference>
<dbReference type="SMART" id="SM00271">
    <property type="entry name" value="DnaJ"/>
    <property type="match status" value="1"/>
</dbReference>
<dbReference type="GO" id="GO:0009408">
    <property type="term" value="P:response to heat"/>
    <property type="evidence" value="ECO:0007669"/>
    <property type="project" value="InterPro"/>
</dbReference>
<dbReference type="Pfam" id="PF00226">
    <property type="entry name" value="DnaJ"/>
    <property type="match status" value="1"/>
</dbReference>
<dbReference type="GO" id="GO:0006260">
    <property type="term" value="P:DNA replication"/>
    <property type="evidence" value="ECO:0007669"/>
    <property type="project" value="UniProtKB-KW"/>
</dbReference>
<evidence type="ECO:0000256" key="10">
    <source>
        <dbReference type="ARBA" id="ARBA00023186"/>
    </source>
</evidence>
<dbReference type="PROSITE" id="PS50076">
    <property type="entry name" value="DNAJ_2"/>
    <property type="match status" value="1"/>
</dbReference>
<dbReference type="InterPro" id="IPR036410">
    <property type="entry name" value="HSP_DnaJ_Cys-rich_dom_sf"/>
</dbReference>
<dbReference type="InterPro" id="IPR002939">
    <property type="entry name" value="DnaJ_C"/>
</dbReference>
<keyword evidence="8 13" id="KW-0862">Zinc</keyword>
<dbReference type="PRINTS" id="PR00625">
    <property type="entry name" value="JDOMAIN"/>
</dbReference>
<dbReference type="NCBIfam" id="TIGR02349">
    <property type="entry name" value="DnaJ_bact"/>
    <property type="match status" value="1"/>
</dbReference>
<comment type="subunit">
    <text evidence="2 13">Homodimer.</text>
</comment>
<dbReference type="CDD" id="cd10747">
    <property type="entry name" value="DnaJ_C"/>
    <property type="match status" value="1"/>
</dbReference>
<dbReference type="Proteomes" id="UP000614811">
    <property type="component" value="Unassembled WGS sequence"/>
</dbReference>
<keyword evidence="6 13" id="KW-0677">Repeat</keyword>
<reference evidence="17" key="2">
    <citation type="submission" date="2020-09" db="EMBL/GenBank/DDBJ databases">
        <authorList>
            <person name="Sun Q."/>
            <person name="Kim S."/>
        </authorList>
    </citation>
    <scope>NUCLEOTIDE SEQUENCE</scope>
    <source>
        <strain evidence="17">KCTC 12711</strain>
    </source>
</reference>
<evidence type="ECO:0000259" key="15">
    <source>
        <dbReference type="PROSITE" id="PS50076"/>
    </source>
</evidence>
<feature type="binding site" evidence="13">
    <location>
        <position position="202"/>
    </location>
    <ligand>
        <name>Zn(2+)</name>
        <dbReference type="ChEBI" id="CHEBI:29105"/>
        <label>1</label>
    </ligand>
</feature>
<protein>
    <recommendedName>
        <fullName evidence="12 13">Chaperone protein DnaJ</fullName>
    </recommendedName>
</protein>
<dbReference type="GO" id="GO:0042026">
    <property type="term" value="P:protein refolding"/>
    <property type="evidence" value="ECO:0007669"/>
    <property type="project" value="TreeGrafter"/>
</dbReference>
<dbReference type="InterPro" id="IPR001305">
    <property type="entry name" value="HSP_DnaJ_Cys-rich_dom"/>
</dbReference>
<dbReference type="PANTHER" id="PTHR43096">
    <property type="entry name" value="DNAJ HOMOLOG 1, MITOCHONDRIAL-RELATED"/>
    <property type="match status" value="1"/>
</dbReference>
<evidence type="ECO:0000259" key="16">
    <source>
        <dbReference type="PROSITE" id="PS51188"/>
    </source>
</evidence>
<evidence type="ECO:0000256" key="1">
    <source>
        <dbReference type="ARBA" id="ARBA00004496"/>
    </source>
</evidence>
<dbReference type="Pfam" id="PF01556">
    <property type="entry name" value="DnaJ_C"/>
    <property type="match status" value="1"/>
</dbReference>
<keyword evidence="18" id="KW-1185">Reference proteome</keyword>
<feature type="repeat" description="CXXCXGXG motif" evidence="13">
    <location>
        <begin position="188"/>
        <end position="195"/>
    </location>
</feature>
<evidence type="ECO:0000256" key="3">
    <source>
        <dbReference type="ARBA" id="ARBA00022490"/>
    </source>
</evidence>
<dbReference type="InterPro" id="IPR001623">
    <property type="entry name" value="DnaJ_domain"/>
</dbReference>
<evidence type="ECO:0000256" key="2">
    <source>
        <dbReference type="ARBA" id="ARBA00011738"/>
    </source>
</evidence>
<dbReference type="HAMAP" id="MF_01152">
    <property type="entry name" value="DnaJ"/>
    <property type="match status" value="1"/>
</dbReference>
<sequence length="381" mass="40597">MAKRDYYEVLGVSKSVNEADLKKAYRRLAMKHHPDRNPDDAEAESRFKEVKEAYAVLSDAEKRAAYDQFGHAAFDGGMGGGAGGGFGGAGAGGFGDIFGDMFGDIFGGGGGGRQRQRRGADLRYNLELSLEDAVRGTEVNITVPRMSNCKTCSGSGAKPGSSPKQCGTCHGQGQVRIQQGFFSVQQACPQCQGKGTVVSDPCVDCHGQGRVKENKKLSVKIPAGVDEGDQIRLSGEGESAGSGGVNGDLYVSVSLKKHALFTREGVDLHCTVPISYATLALGGELEVPTLEGRAKLKVPAGTQSGKLFRLRGKGVKNVRNAGFVGDLYCEVVVETPVNLTKRQKELLQEFEETIHAGGSKHSPKENSWADKIKSFFDDLVT</sequence>
<evidence type="ECO:0000256" key="4">
    <source>
        <dbReference type="ARBA" id="ARBA00022705"/>
    </source>
</evidence>
<dbReference type="EMBL" id="BMXA01000005">
    <property type="protein sequence ID" value="GHA15704.1"/>
    <property type="molecule type" value="Genomic_DNA"/>
</dbReference>
<evidence type="ECO:0000256" key="9">
    <source>
        <dbReference type="ARBA" id="ARBA00023016"/>
    </source>
</evidence>
<dbReference type="RefSeq" id="WP_189402092.1">
    <property type="nucleotide sequence ID" value="NZ_BMXA01000005.1"/>
</dbReference>
<evidence type="ECO:0000256" key="14">
    <source>
        <dbReference type="PROSITE-ProRule" id="PRU00546"/>
    </source>
</evidence>
<keyword evidence="9 13" id="KW-0346">Stress response</keyword>
<gene>
    <name evidence="13 17" type="primary">dnaJ</name>
    <name evidence="17" type="ORF">GCM10008090_26600</name>
</gene>
<feature type="binding site" evidence="13">
    <location>
        <position position="149"/>
    </location>
    <ligand>
        <name>Zn(2+)</name>
        <dbReference type="ChEBI" id="CHEBI:29105"/>
        <label>1</label>
    </ligand>
</feature>
<keyword evidence="7 13" id="KW-0863">Zinc-finger</keyword>
<dbReference type="GO" id="GO:0031072">
    <property type="term" value="F:heat shock protein binding"/>
    <property type="evidence" value="ECO:0007669"/>
    <property type="project" value="InterPro"/>
</dbReference>
<evidence type="ECO:0000256" key="12">
    <source>
        <dbReference type="ARBA" id="ARBA00067609"/>
    </source>
</evidence>
<dbReference type="SUPFAM" id="SSF57938">
    <property type="entry name" value="DnaJ/Hsp40 cysteine-rich domain"/>
    <property type="match status" value="1"/>
</dbReference>
<feature type="domain" description="J" evidence="15">
    <location>
        <begin position="5"/>
        <end position="70"/>
    </location>
</feature>
<keyword evidence="5 13" id="KW-0479">Metal-binding</keyword>
<dbReference type="NCBIfam" id="NF008035">
    <property type="entry name" value="PRK10767.1"/>
    <property type="match status" value="1"/>
</dbReference>
<dbReference type="Gene3D" id="2.60.260.20">
    <property type="entry name" value="Urease metallochaperone UreE, N-terminal domain"/>
    <property type="match status" value="2"/>
</dbReference>
<keyword evidence="10 13" id="KW-0143">Chaperone</keyword>
<dbReference type="Pfam" id="PF00684">
    <property type="entry name" value="DnaJ_CXXCXGXG"/>
    <property type="match status" value="1"/>
</dbReference>
<dbReference type="PANTHER" id="PTHR43096:SF48">
    <property type="entry name" value="CHAPERONE PROTEIN DNAJ"/>
    <property type="match status" value="1"/>
</dbReference>
<dbReference type="Gene3D" id="1.10.287.110">
    <property type="entry name" value="DnaJ domain"/>
    <property type="match status" value="1"/>
</dbReference>
<feature type="binding site" evidence="13">
    <location>
        <position position="166"/>
    </location>
    <ligand>
        <name>Zn(2+)</name>
        <dbReference type="ChEBI" id="CHEBI:29105"/>
        <label>2</label>
    </ligand>
</feature>
<feature type="repeat" description="CXXCXGXG motif" evidence="13">
    <location>
        <begin position="166"/>
        <end position="173"/>
    </location>
</feature>
<feature type="binding site" evidence="13">
    <location>
        <position position="205"/>
    </location>
    <ligand>
        <name>Zn(2+)</name>
        <dbReference type="ChEBI" id="CHEBI:29105"/>
        <label>1</label>
    </ligand>
</feature>
<evidence type="ECO:0000256" key="8">
    <source>
        <dbReference type="ARBA" id="ARBA00022833"/>
    </source>
</evidence>
<dbReference type="InterPro" id="IPR018253">
    <property type="entry name" value="DnaJ_domain_CS"/>
</dbReference>
<evidence type="ECO:0000313" key="18">
    <source>
        <dbReference type="Proteomes" id="UP000614811"/>
    </source>
</evidence>
<accession>A0A918RZU4</accession>
<dbReference type="FunFam" id="2.60.260.20:FF:000004">
    <property type="entry name" value="Molecular chaperone DnaJ"/>
    <property type="match status" value="1"/>
</dbReference>
<evidence type="ECO:0000256" key="11">
    <source>
        <dbReference type="ARBA" id="ARBA00061004"/>
    </source>
</evidence>
<keyword evidence="3 13" id="KW-0963">Cytoplasm</keyword>
<dbReference type="GO" id="GO:0051082">
    <property type="term" value="F:unfolded protein binding"/>
    <property type="evidence" value="ECO:0007669"/>
    <property type="project" value="UniProtKB-UniRule"/>
</dbReference>
<evidence type="ECO:0000313" key="17">
    <source>
        <dbReference type="EMBL" id="GHA15704.1"/>
    </source>
</evidence>
<dbReference type="CDD" id="cd10719">
    <property type="entry name" value="DnaJ_zf"/>
    <property type="match status" value="1"/>
</dbReference>
<dbReference type="Gene3D" id="2.10.230.10">
    <property type="entry name" value="Heat shock protein DnaJ, cysteine-rich domain"/>
    <property type="match status" value="1"/>
</dbReference>
<dbReference type="GO" id="GO:0008270">
    <property type="term" value="F:zinc ion binding"/>
    <property type="evidence" value="ECO:0007669"/>
    <property type="project" value="UniProtKB-UniRule"/>
</dbReference>
<evidence type="ECO:0000256" key="5">
    <source>
        <dbReference type="ARBA" id="ARBA00022723"/>
    </source>
</evidence>
<keyword evidence="4 13" id="KW-0235">DNA replication</keyword>
<organism evidence="17 18">
    <name type="scientific">Arenicella chitinivorans</name>
    <dbReference type="NCBI Taxonomy" id="1329800"/>
    <lineage>
        <taxon>Bacteria</taxon>
        <taxon>Pseudomonadati</taxon>
        <taxon>Pseudomonadota</taxon>
        <taxon>Gammaproteobacteria</taxon>
        <taxon>Arenicellales</taxon>
        <taxon>Arenicellaceae</taxon>
        <taxon>Arenicella</taxon>
    </lineage>
</organism>
<comment type="similarity">
    <text evidence="11 13">Belongs to the DnaJ family.</text>
</comment>
<comment type="cofactor">
    <cofactor evidence="13">
        <name>Zn(2+)</name>
        <dbReference type="ChEBI" id="CHEBI:29105"/>
    </cofactor>
    <text evidence="13">Binds 2 Zn(2+) ions per monomer.</text>
</comment>
<dbReference type="GO" id="GO:0005524">
    <property type="term" value="F:ATP binding"/>
    <property type="evidence" value="ECO:0007669"/>
    <property type="project" value="InterPro"/>
</dbReference>
<dbReference type="PROSITE" id="PS00636">
    <property type="entry name" value="DNAJ_1"/>
    <property type="match status" value="1"/>
</dbReference>
<dbReference type="FunFam" id="2.10.230.10:FF:000002">
    <property type="entry name" value="Molecular chaperone DnaJ"/>
    <property type="match status" value="1"/>
</dbReference>
<feature type="repeat" description="CXXCXGXG motif" evidence="13">
    <location>
        <begin position="149"/>
        <end position="156"/>
    </location>
</feature>
<reference evidence="17" key="1">
    <citation type="journal article" date="2014" name="Int. J. Syst. Evol. Microbiol.">
        <title>Complete genome sequence of Corynebacterium casei LMG S-19264T (=DSM 44701T), isolated from a smear-ripened cheese.</title>
        <authorList>
            <consortium name="US DOE Joint Genome Institute (JGI-PGF)"/>
            <person name="Walter F."/>
            <person name="Albersmeier A."/>
            <person name="Kalinowski J."/>
            <person name="Ruckert C."/>
        </authorList>
    </citation>
    <scope>NUCLEOTIDE SEQUENCE</scope>
    <source>
        <strain evidence="17">KCTC 12711</strain>
    </source>
</reference>
<dbReference type="AlphaFoldDB" id="A0A918RZU4"/>
<comment type="domain">
    <text evidence="13">The J domain is necessary and sufficient to stimulate DnaK ATPase activity. Zinc center 1 plays an important role in the autonomous, DnaK-independent chaperone activity of DnaJ. Zinc center 2 is essential for interaction with DnaK and for DnaJ activity.</text>
</comment>
<proteinExistence type="inferred from homology"/>
<feature type="domain" description="CR-type" evidence="16">
    <location>
        <begin position="136"/>
        <end position="214"/>
    </location>
</feature>
<feature type="binding site" evidence="13">
    <location>
        <position position="191"/>
    </location>
    <ligand>
        <name>Zn(2+)</name>
        <dbReference type="ChEBI" id="CHEBI:29105"/>
        <label>2</label>
    </ligand>
</feature>
<name>A0A918RZU4_9GAMM</name>
<evidence type="ECO:0000256" key="13">
    <source>
        <dbReference type="HAMAP-Rule" id="MF_01152"/>
    </source>
</evidence>
<dbReference type="SUPFAM" id="SSF46565">
    <property type="entry name" value="Chaperone J-domain"/>
    <property type="match status" value="1"/>
</dbReference>
<feature type="binding site" evidence="13">
    <location>
        <position position="152"/>
    </location>
    <ligand>
        <name>Zn(2+)</name>
        <dbReference type="ChEBI" id="CHEBI:29105"/>
        <label>1</label>
    </ligand>
</feature>